<dbReference type="EMBL" id="CAEZYV010000016">
    <property type="protein sequence ID" value="CAB4731080.1"/>
    <property type="molecule type" value="Genomic_DNA"/>
</dbReference>
<evidence type="ECO:0000313" key="2">
    <source>
        <dbReference type="EMBL" id="CAB4731080.1"/>
    </source>
</evidence>
<organism evidence="2">
    <name type="scientific">freshwater metagenome</name>
    <dbReference type="NCBI Taxonomy" id="449393"/>
    <lineage>
        <taxon>unclassified sequences</taxon>
        <taxon>metagenomes</taxon>
        <taxon>ecological metagenomes</taxon>
    </lineage>
</organism>
<keyword evidence="1" id="KW-0812">Transmembrane</keyword>
<sequence>MIEILALIVSLLVIGYLIVRMSRRGISKKYDRKPENSWSALNEGIDPTI</sequence>
<gene>
    <name evidence="2" type="ORF">UFOPK2788_00195</name>
</gene>
<reference evidence="2" key="1">
    <citation type="submission" date="2020-05" db="EMBL/GenBank/DDBJ databases">
        <authorList>
            <person name="Chiriac C."/>
            <person name="Salcher M."/>
            <person name="Ghai R."/>
            <person name="Kavagutti S V."/>
        </authorList>
    </citation>
    <scope>NUCLEOTIDE SEQUENCE</scope>
</reference>
<dbReference type="AlphaFoldDB" id="A0A6J6S7W3"/>
<name>A0A6J6S7W3_9ZZZZ</name>
<keyword evidence="1" id="KW-0472">Membrane</keyword>
<feature type="transmembrane region" description="Helical" evidence="1">
    <location>
        <begin position="6"/>
        <end position="23"/>
    </location>
</feature>
<proteinExistence type="predicted"/>
<protein>
    <submittedName>
        <fullName evidence="2">Unannotated protein</fullName>
    </submittedName>
</protein>
<keyword evidence="1" id="KW-1133">Transmembrane helix</keyword>
<accession>A0A6J6S7W3</accession>
<evidence type="ECO:0000256" key="1">
    <source>
        <dbReference type="SAM" id="Phobius"/>
    </source>
</evidence>